<sequence>MVVLLLLQCYGQQTGLLPAFSDLIDVVVMSCQSSGITSRPRPDKTRYDCHFTGAKRPRWLTAKNVNMAFHLDKLLLFHESLSLALPDASHDSALVDTSTEM</sequence>
<comment type="caution">
    <text evidence="1">The sequence shown here is derived from an EMBL/GenBank/DDBJ whole genome shotgun (WGS) entry which is preliminary data.</text>
</comment>
<dbReference type="EMBL" id="BMAT01008949">
    <property type="protein sequence ID" value="GFR95774.1"/>
    <property type="molecule type" value="Genomic_DNA"/>
</dbReference>
<name>A0AAV4HDK4_9GAST</name>
<organism evidence="1 2">
    <name type="scientific">Elysia marginata</name>
    <dbReference type="NCBI Taxonomy" id="1093978"/>
    <lineage>
        <taxon>Eukaryota</taxon>
        <taxon>Metazoa</taxon>
        <taxon>Spiralia</taxon>
        <taxon>Lophotrochozoa</taxon>
        <taxon>Mollusca</taxon>
        <taxon>Gastropoda</taxon>
        <taxon>Heterobranchia</taxon>
        <taxon>Euthyneura</taxon>
        <taxon>Panpulmonata</taxon>
        <taxon>Sacoglossa</taxon>
        <taxon>Placobranchoidea</taxon>
        <taxon>Plakobranchidae</taxon>
        <taxon>Elysia</taxon>
    </lineage>
</organism>
<dbReference type="Proteomes" id="UP000762676">
    <property type="component" value="Unassembled WGS sequence"/>
</dbReference>
<keyword evidence="2" id="KW-1185">Reference proteome</keyword>
<gene>
    <name evidence="1" type="ORF">ElyMa_004437100</name>
</gene>
<evidence type="ECO:0000313" key="1">
    <source>
        <dbReference type="EMBL" id="GFR95774.1"/>
    </source>
</evidence>
<dbReference type="AlphaFoldDB" id="A0AAV4HDK4"/>
<protein>
    <submittedName>
        <fullName evidence="1">Uncharacterized protein</fullName>
    </submittedName>
</protein>
<evidence type="ECO:0000313" key="2">
    <source>
        <dbReference type="Proteomes" id="UP000762676"/>
    </source>
</evidence>
<proteinExistence type="predicted"/>
<reference evidence="1 2" key="1">
    <citation type="journal article" date="2021" name="Elife">
        <title>Chloroplast acquisition without the gene transfer in kleptoplastic sea slugs, Plakobranchus ocellatus.</title>
        <authorList>
            <person name="Maeda T."/>
            <person name="Takahashi S."/>
            <person name="Yoshida T."/>
            <person name="Shimamura S."/>
            <person name="Takaki Y."/>
            <person name="Nagai Y."/>
            <person name="Toyoda A."/>
            <person name="Suzuki Y."/>
            <person name="Arimoto A."/>
            <person name="Ishii H."/>
            <person name="Satoh N."/>
            <person name="Nishiyama T."/>
            <person name="Hasebe M."/>
            <person name="Maruyama T."/>
            <person name="Minagawa J."/>
            <person name="Obokata J."/>
            <person name="Shigenobu S."/>
        </authorList>
    </citation>
    <scope>NUCLEOTIDE SEQUENCE [LARGE SCALE GENOMIC DNA]</scope>
</reference>
<accession>A0AAV4HDK4</accession>